<feature type="transmembrane region" description="Helical" evidence="1">
    <location>
        <begin position="66"/>
        <end position="85"/>
    </location>
</feature>
<dbReference type="Pfam" id="PF04657">
    <property type="entry name" value="DMT_YdcZ"/>
    <property type="match status" value="1"/>
</dbReference>
<sequence length="144" mass="15288">MLGFLCSLLAGIAMSVQGVLNTRLGDRVGLYETNMVVQGIAFLLSILAVLFLGSGNLSALMNVKKVYLLGGFFGILITITVMLAIKGLGPTVAISVILIAQLVAAALIDAFGWFDTDKVPFCWEKFLGVALMVGGVVLFKWKAC</sequence>
<keyword evidence="1" id="KW-0812">Transmembrane</keyword>
<feature type="transmembrane region" description="Helical" evidence="1">
    <location>
        <begin position="126"/>
        <end position="143"/>
    </location>
</feature>
<evidence type="ECO:0000313" key="3">
    <source>
        <dbReference type="Proteomes" id="UP001300604"/>
    </source>
</evidence>
<evidence type="ECO:0000313" key="2">
    <source>
        <dbReference type="EMBL" id="WOC33220.1"/>
    </source>
</evidence>
<dbReference type="KEGG" id="carl:PXC00_04915"/>
<reference evidence="2 3" key="1">
    <citation type="submission" date="2024-06" db="EMBL/GenBank/DDBJ databases">
        <title>Caproicibacterium argilliputei sp. nov, a novel caproic acid producing anaerobic bacterium isolated from pit mud.</title>
        <authorList>
            <person name="Xia S."/>
        </authorList>
    </citation>
    <scope>NUCLEOTIDE SEQUENCE [LARGE SCALE GENOMIC DNA]</scope>
    <source>
        <strain evidence="2 3">ZCY20-5</strain>
    </source>
</reference>
<dbReference type="GO" id="GO:0005886">
    <property type="term" value="C:plasma membrane"/>
    <property type="evidence" value="ECO:0007669"/>
    <property type="project" value="TreeGrafter"/>
</dbReference>
<dbReference type="AlphaFoldDB" id="A0AA97DCY8"/>
<reference evidence="3" key="2">
    <citation type="submission" date="2024-06" db="EMBL/GenBank/DDBJ databases">
        <title>Caproicibacterium argilliputei sp. nov, a novel caproic acid producing anaerobic bacterium isolated from pit mud.</title>
        <authorList>
            <person name="Zeng C."/>
        </authorList>
    </citation>
    <scope>NUCLEOTIDE SEQUENCE [LARGE SCALE GENOMIC DNA]</scope>
    <source>
        <strain evidence="3">ZCY20-5</strain>
    </source>
</reference>
<keyword evidence="1" id="KW-1133">Transmembrane helix</keyword>
<reference evidence="3" key="3">
    <citation type="submission" date="2024-06" db="EMBL/GenBank/DDBJ databases">
        <authorList>
            <person name="Zeng C."/>
        </authorList>
    </citation>
    <scope>NUCLEOTIDE SEQUENCE [LARGE SCALE GENOMIC DNA]</scope>
    <source>
        <strain evidence="3">ZCY20-5</strain>
    </source>
</reference>
<feature type="transmembrane region" description="Helical" evidence="1">
    <location>
        <begin position="34"/>
        <end position="54"/>
    </location>
</feature>
<dbReference type="PANTHER" id="PTHR34821:SF3">
    <property type="entry name" value="MEMBRANE PROTEIN"/>
    <property type="match status" value="1"/>
</dbReference>
<feature type="transmembrane region" description="Helical" evidence="1">
    <location>
        <begin position="91"/>
        <end position="114"/>
    </location>
</feature>
<dbReference type="InterPro" id="IPR006750">
    <property type="entry name" value="YdcZ"/>
</dbReference>
<dbReference type="Proteomes" id="UP001300604">
    <property type="component" value="Chromosome"/>
</dbReference>
<name>A0AA97DCY8_9FIRM</name>
<dbReference type="EMBL" id="CP135996">
    <property type="protein sequence ID" value="WOC33220.1"/>
    <property type="molecule type" value="Genomic_DNA"/>
</dbReference>
<gene>
    <name evidence="2" type="ORF">PXC00_04915</name>
</gene>
<organism evidence="2 3">
    <name type="scientific">Caproicibacterium argilliputei</name>
    <dbReference type="NCBI Taxonomy" id="3030016"/>
    <lineage>
        <taxon>Bacteria</taxon>
        <taxon>Bacillati</taxon>
        <taxon>Bacillota</taxon>
        <taxon>Clostridia</taxon>
        <taxon>Eubacteriales</taxon>
        <taxon>Oscillospiraceae</taxon>
        <taxon>Caproicibacterium</taxon>
    </lineage>
</organism>
<proteinExistence type="predicted"/>
<keyword evidence="1" id="KW-0472">Membrane</keyword>
<evidence type="ECO:0000256" key="1">
    <source>
        <dbReference type="SAM" id="Phobius"/>
    </source>
</evidence>
<accession>A0AA97DCY8</accession>
<dbReference type="RefSeq" id="WP_275844476.1">
    <property type="nucleotide sequence ID" value="NZ_CP135996.1"/>
</dbReference>
<dbReference type="PANTHER" id="PTHR34821">
    <property type="entry name" value="INNER MEMBRANE PROTEIN YDCZ"/>
    <property type="match status" value="1"/>
</dbReference>
<protein>
    <submittedName>
        <fullName evidence="2">DMT family transporter</fullName>
    </submittedName>
</protein>
<keyword evidence="3" id="KW-1185">Reference proteome</keyword>